<gene>
    <name evidence="10" type="ORF">PBV87_11890</name>
</gene>
<comment type="pathway">
    <text evidence="1 8">Amino-acid biosynthesis; L-histidine biosynthesis; L-histidine from 5-phospho-alpha-D-ribose 1-diphosphate: step 8/9.</text>
</comment>
<dbReference type="AlphaFoldDB" id="A0AA42J1A5"/>
<comment type="similarity">
    <text evidence="2 8">Belongs to the PHP hydrolase family. HisK subfamily.</text>
</comment>
<dbReference type="SMART" id="SM00481">
    <property type="entry name" value="POLIIIAc"/>
    <property type="match status" value="1"/>
</dbReference>
<dbReference type="EC" id="3.1.3.15" evidence="3 8"/>
<accession>A0AA42J1A5</accession>
<evidence type="ECO:0000313" key="11">
    <source>
        <dbReference type="Proteomes" id="UP001169242"/>
    </source>
</evidence>
<dbReference type="GO" id="GO:0004401">
    <property type="term" value="F:histidinol-phosphatase activity"/>
    <property type="evidence" value="ECO:0007669"/>
    <property type="project" value="UniProtKB-UniRule"/>
</dbReference>
<dbReference type="GO" id="GO:0000105">
    <property type="term" value="P:L-histidine biosynthetic process"/>
    <property type="evidence" value="ECO:0007669"/>
    <property type="project" value="UniProtKB-UniRule"/>
</dbReference>
<dbReference type="RefSeq" id="WP_271012441.1">
    <property type="nucleotide sequence ID" value="NZ_JAQIFT010000046.1"/>
</dbReference>
<dbReference type="InterPro" id="IPR003141">
    <property type="entry name" value="Pol/His_phosphatase_N"/>
</dbReference>
<evidence type="ECO:0000313" key="10">
    <source>
        <dbReference type="EMBL" id="MDA3732185.1"/>
    </source>
</evidence>
<dbReference type="InterPro" id="IPR016195">
    <property type="entry name" value="Pol/histidinol_Pase-like"/>
</dbReference>
<dbReference type="PANTHER" id="PTHR21039:SF0">
    <property type="entry name" value="HISTIDINOL-PHOSPHATASE"/>
    <property type="match status" value="1"/>
</dbReference>
<evidence type="ECO:0000259" key="9">
    <source>
        <dbReference type="SMART" id="SM00481"/>
    </source>
</evidence>
<dbReference type="PANTHER" id="PTHR21039">
    <property type="entry name" value="HISTIDINOL PHOSPHATASE-RELATED"/>
    <property type="match status" value="1"/>
</dbReference>
<keyword evidence="5 8" id="KW-0378">Hydrolase</keyword>
<evidence type="ECO:0000256" key="8">
    <source>
        <dbReference type="RuleBase" id="RU366003"/>
    </source>
</evidence>
<feature type="domain" description="Polymerase/histidinol phosphatase N-terminal" evidence="9">
    <location>
        <begin position="5"/>
        <end position="113"/>
    </location>
</feature>
<protein>
    <recommendedName>
        <fullName evidence="3 8">Histidinol-phosphatase</fullName>
        <shortName evidence="8">HolPase</shortName>
        <ecNumber evidence="3 8">3.1.3.15</ecNumber>
    </recommendedName>
</protein>
<evidence type="ECO:0000256" key="5">
    <source>
        <dbReference type="ARBA" id="ARBA00022801"/>
    </source>
</evidence>
<dbReference type="SUPFAM" id="SSF89550">
    <property type="entry name" value="PHP domain-like"/>
    <property type="match status" value="1"/>
</dbReference>
<evidence type="ECO:0000256" key="3">
    <source>
        <dbReference type="ARBA" id="ARBA00013085"/>
    </source>
</evidence>
<evidence type="ECO:0000256" key="6">
    <source>
        <dbReference type="ARBA" id="ARBA00023102"/>
    </source>
</evidence>
<dbReference type="InterPro" id="IPR010140">
    <property type="entry name" value="Histidinol_P_phosphatase_HisJ"/>
</dbReference>
<keyword evidence="11" id="KW-1185">Reference proteome</keyword>
<keyword evidence="6 8" id="KW-0368">Histidine biosynthesis</keyword>
<reference evidence="10" key="1">
    <citation type="journal article" date="2023" name="Int. J. Syst. Evol. Microbiol.">
        <title>&lt;i&gt;Holtiella tumoricola&lt;/i&gt; gen. nov. sp. nov., isolated from a human clinical sample.</title>
        <authorList>
            <person name="Allen-Vercoe E."/>
            <person name="Daigneault M.C."/>
            <person name="Vancuren S.J."/>
            <person name="Cochrane K."/>
            <person name="O'Neal L.L."/>
            <person name="Sankaranarayanan K."/>
            <person name="Lawson P.A."/>
        </authorList>
    </citation>
    <scope>NUCLEOTIDE SEQUENCE</scope>
    <source>
        <strain evidence="10">CC70A</strain>
    </source>
</reference>
<organism evidence="10 11">
    <name type="scientific">Holtiella tumoricola</name>
    <dbReference type="NCBI Taxonomy" id="3018743"/>
    <lineage>
        <taxon>Bacteria</taxon>
        <taxon>Bacillati</taxon>
        <taxon>Bacillota</taxon>
        <taxon>Clostridia</taxon>
        <taxon>Lachnospirales</taxon>
        <taxon>Cellulosilyticaceae</taxon>
        <taxon>Holtiella</taxon>
    </lineage>
</organism>
<proteinExistence type="inferred from homology"/>
<dbReference type="NCBIfam" id="TIGR01856">
    <property type="entry name" value="hisJ_fam"/>
    <property type="match status" value="1"/>
</dbReference>
<name>A0AA42J1A5_9FIRM</name>
<evidence type="ECO:0000256" key="7">
    <source>
        <dbReference type="ARBA" id="ARBA00049158"/>
    </source>
</evidence>
<evidence type="ECO:0000256" key="4">
    <source>
        <dbReference type="ARBA" id="ARBA00022605"/>
    </source>
</evidence>
<evidence type="ECO:0000256" key="1">
    <source>
        <dbReference type="ARBA" id="ARBA00004970"/>
    </source>
</evidence>
<dbReference type="Pfam" id="PF02811">
    <property type="entry name" value="PHP"/>
    <property type="match status" value="1"/>
</dbReference>
<dbReference type="Proteomes" id="UP001169242">
    <property type="component" value="Unassembled WGS sequence"/>
</dbReference>
<keyword evidence="4 8" id="KW-0028">Amino-acid biosynthesis</keyword>
<comment type="catalytic activity">
    <reaction evidence="7 8">
        <text>L-histidinol phosphate + H2O = L-histidinol + phosphate</text>
        <dbReference type="Rhea" id="RHEA:14465"/>
        <dbReference type="ChEBI" id="CHEBI:15377"/>
        <dbReference type="ChEBI" id="CHEBI:43474"/>
        <dbReference type="ChEBI" id="CHEBI:57699"/>
        <dbReference type="ChEBI" id="CHEBI:57980"/>
        <dbReference type="EC" id="3.1.3.15"/>
    </reaction>
</comment>
<dbReference type="EMBL" id="JAQIFT010000046">
    <property type="protein sequence ID" value="MDA3732185.1"/>
    <property type="molecule type" value="Genomic_DNA"/>
</dbReference>
<dbReference type="GO" id="GO:0005737">
    <property type="term" value="C:cytoplasm"/>
    <property type="evidence" value="ECO:0007669"/>
    <property type="project" value="TreeGrafter"/>
</dbReference>
<dbReference type="InterPro" id="IPR004013">
    <property type="entry name" value="PHP_dom"/>
</dbReference>
<evidence type="ECO:0000256" key="2">
    <source>
        <dbReference type="ARBA" id="ARBA00009152"/>
    </source>
</evidence>
<sequence length="268" mass="31200">MMYLADYHMHSKYSFDGHEEIHVLCEEAIRKGLKEIAITDHYDMFQDKKYSRELDLVNLYKDIARAKETYKDKLIVRAGIEVGQPQASPDEYRNFLANYELDFIIGSVHNLEDALDVGEYDFSKMDICKVYEHYLDYLIELATSYDFDVMGHITYPMRYAYNQLGSYPDMNLFKERVEALYKLLIHRGKGIEVNASGFFQPMKRSMPDLELVKLYKECGGEIITIGCDGHYLQHIGCAVKEGLEVIKIAGFKTITTFEKRKPIFKDIE</sequence>
<dbReference type="Gene3D" id="3.20.20.140">
    <property type="entry name" value="Metal-dependent hydrolases"/>
    <property type="match status" value="1"/>
</dbReference>
<comment type="caution">
    <text evidence="10">The sequence shown here is derived from an EMBL/GenBank/DDBJ whole genome shotgun (WGS) entry which is preliminary data.</text>
</comment>